<comment type="caution">
    <text evidence="1">The sequence shown here is derived from an EMBL/GenBank/DDBJ whole genome shotgun (WGS) entry which is preliminary data.</text>
</comment>
<dbReference type="EMBL" id="JARKIB010000043">
    <property type="protein sequence ID" value="KAJ7757944.1"/>
    <property type="molecule type" value="Genomic_DNA"/>
</dbReference>
<name>A0AAD7J9H2_9AGAR</name>
<dbReference type="Proteomes" id="UP001215598">
    <property type="component" value="Unassembled WGS sequence"/>
</dbReference>
<sequence length="237" mass="26600">MSYGYLKSKHCAHLLHRGVPRTRYGIQDKATIDEWLQAKRADQFRDDVFLKGYLHMSDVGPAQVLAQIHRVSFPAPWRGEDAMEHLLFINALPPPSSGLQPSSVESPIAIMDYYGGDASEGPAWTHLTCTMSFRMDRGRAAELFSILAVMGDNLLEVARKHLILLLFIHKSLLQPGLSQQMIDWACYAAEGTCVPSQELRPETPRKGARLAVPERPCKSRRNSSRFIGVPSLSFHLF</sequence>
<gene>
    <name evidence="1" type="ORF">B0H16DRAFT_1721073</name>
</gene>
<reference evidence="1" key="1">
    <citation type="submission" date="2023-03" db="EMBL/GenBank/DDBJ databases">
        <title>Massive genome expansion in bonnet fungi (Mycena s.s.) driven by repeated elements and novel gene families across ecological guilds.</title>
        <authorList>
            <consortium name="Lawrence Berkeley National Laboratory"/>
            <person name="Harder C.B."/>
            <person name="Miyauchi S."/>
            <person name="Viragh M."/>
            <person name="Kuo A."/>
            <person name="Thoen E."/>
            <person name="Andreopoulos B."/>
            <person name="Lu D."/>
            <person name="Skrede I."/>
            <person name="Drula E."/>
            <person name="Henrissat B."/>
            <person name="Morin E."/>
            <person name="Kohler A."/>
            <person name="Barry K."/>
            <person name="LaButti K."/>
            <person name="Morin E."/>
            <person name="Salamov A."/>
            <person name="Lipzen A."/>
            <person name="Mereny Z."/>
            <person name="Hegedus B."/>
            <person name="Baldrian P."/>
            <person name="Stursova M."/>
            <person name="Weitz H."/>
            <person name="Taylor A."/>
            <person name="Grigoriev I.V."/>
            <person name="Nagy L.G."/>
            <person name="Martin F."/>
            <person name="Kauserud H."/>
        </authorList>
    </citation>
    <scope>NUCLEOTIDE SEQUENCE</scope>
    <source>
        <strain evidence="1">CBHHK182m</strain>
    </source>
</reference>
<organism evidence="1 2">
    <name type="scientific">Mycena metata</name>
    <dbReference type="NCBI Taxonomy" id="1033252"/>
    <lineage>
        <taxon>Eukaryota</taxon>
        <taxon>Fungi</taxon>
        <taxon>Dikarya</taxon>
        <taxon>Basidiomycota</taxon>
        <taxon>Agaricomycotina</taxon>
        <taxon>Agaricomycetes</taxon>
        <taxon>Agaricomycetidae</taxon>
        <taxon>Agaricales</taxon>
        <taxon>Marasmiineae</taxon>
        <taxon>Mycenaceae</taxon>
        <taxon>Mycena</taxon>
    </lineage>
</organism>
<accession>A0AAD7J9H2</accession>
<evidence type="ECO:0000313" key="1">
    <source>
        <dbReference type="EMBL" id="KAJ7757944.1"/>
    </source>
</evidence>
<protein>
    <submittedName>
        <fullName evidence="1">Uncharacterized protein</fullName>
    </submittedName>
</protein>
<evidence type="ECO:0000313" key="2">
    <source>
        <dbReference type="Proteomes" id="UP001215598"/>
    </source>
</evidence>
<dbReference type="AlphaFoldDB" id="A0AAD7J9H2"/>
<proteinExistence type="predicted"/>
<keyword evidence="2" id="KW-1185">Reference proteome</keyword>